<feature type="domain" description="AB hydrolase-1" evidence="1">
    <location>
        <begin position="33"/>
        <end position="146"/>
    </location>
</feature>
<dbReference type="InterPro" id="IPR050266">
    <property type="entry name" value="AB_hydrolase_sf"/>
</dbReference>
<dbReference type="RefSeq" id="WP_180282804.1">
    <property type="nucleotide sequence ID" value="NZ_JABFDB010000010.1"/>
</dbReference>
<dbReference type="PANTHER" id="PTHR43798">
    <property type="entry name" value="MONOACYLGLYCEROL LIPASE"/>
    <property type="match status" value="1"/>
</dbReference>
<evidence type="ECO:0000313" key="3">
    <source>
        <dbReference type="Proteomes" id="UP000584642"/>
    </source>
</evidence>
<dbReference type="GO" id="GO:0016787">
    <property type="term" value="F:hydrolase activity"/>
    <property type="evidence" value="ECO:0007669"/>
    <property type="project" value="UniProtKB-KW"/>
</dbReference>
<dbReference type="SUPFAM" id="SSF53474">
    <property type="entry name" value="alpha/beta-Hydrolases"/>
    <property type="match status" value="1"/>
</dbReference>
<keyword evidence="2" id="KW-0378">Hydrolase</keyword>
<dbReference type="Proteomes" id="UP000584642">
    <property type="component" value="Unassembled WGS sequence"/>
</dbReference>
<dbReference type="InterPro" id="IPR000073">
    <property type="entry name" value="AB_hydrolase_1"/>
</dbReference>
<organism evidence="2 3">
    <name type="scientific">Azospirillum oleiclasticum</name>
    <dbReference type="NCBI Taxonomy" id="2735135"/>
    <lineage>
        <taxon>Bacteria</taxon>
        <taxon>Pseudomonadati</taxon>
        <taxon>Pseudomonadota</taxon>
        <taxon>Alphaproteobacteria</taxon>
        <taxon>Rhodospirillales</taxon>
        <taxon>Azospirillaceae</taxon>
        <taxon>Azospirillum</taxon>
    </lineage>
</organism>
<gene>
    <name evidence="2" type="ORF">HND93_15040</name>
</gene>
<comment type="caution">
    <text evidence="2">The sequence shown here is derived from an EMBL/GenBank/DDBJ whole genome shotgun (WGS) entry which is preliminary data.</text>
</comment>
<protein>
    <submittedName>
        <fullName evidence="2">Alpha/beta hydrolase</fullName>
    </submittedName>
</protein>
<name>A0ABX2T9P4_9PROT</name>
<accession>A0ABX2T9P4</accession>
<evidence type="ECO:0000313" key="2">
    <source>
        <dbReference type="EMBL" id="NYZ21029.1"/>
    </source>
</evidence>
<dbReference type="PRINTS" id="PR00111">
    <property type="entry name" value="ABHYDROLASE"/>
</dbReference>
<proteinExistence type="predicted"/>
<keyword evidence="3" id="KW-1185">Reference proteome</keyword>
<reference evidence="2 3" key="1">
    <citation type="submission" date="2020-05" db="EMBL/GenBank/DDBJ databases">
        <title>Azospirillum oleiclasticum sp. nov, a nitrogen-fixing and heavy crude oil-emulsifying bacterium isolated from the crude oil of Yumen Oilfield.</title>
        <authorList>
            <person name="Wu D."/>
            <person name="Cai M."/>
            <person name="Zhang X."/>
        </authorList>
    </citation>
    <scope>NUCLEOTIDE SEQUENCE [LARGE SCALE GENOMIC DNA]</scope>
    <source>
        <strain evidence="2 3">ROY-1-1-2</strain>
    </source>
</reference>
<evidence type="ECO:0000259" key="1">
    <source>
        <dbReference type="Pfam" id="PF00561"/>
    </source>
</evidence>
<dbReference type="InterPro" id="IPR029058">
    <property type="entry name" value="AB_hydrolase_fold"/>
</dbReference>
<dbReference type="PANTHER" id="PTHR43798:SF33">
    <property type="entry name" value="HYDROLASE, PUTATIVE (AFU_ORTHOLOGUE AFUA_2G14860)-RELATED"/>
    <property type="match status" value="1"/>
</dbReference>
<dbReference type="Pfam" id="PF00561">
    <property type="entry name" value="Abhydrolase_1"/>
    <property type="match status" value="1"/>
</dbReference>
<sequence>MPEFEPIVGRYLTVPIDGIDHRVYVEEAGQGIPLLCLHTAGADSRQYRHLLNDPEVTDRFRVVAFDMPWHGRSDPPPGWWLTRYELTTEQYLSIIRAVWRTLGLERPVVMGCSMGGAIVLRVASDHQGEIRGIIGLESGAYAPGRYNEFLHHPAVHGGELVATYTFGLNAPMSPEEGRRANWWYYSQSGPGVYRGDVMFYSFDWDAREHVKTIDTGRCKVSLLTGAYDYSCTPAMTRAVADAIPGCRYTEMPDIGHFPMIENYPLFRTHLLPELAVMAAD</sequence>
<dbReference type="EMBL" id="JABFDB010000010">
    <property type="protein sequence ID" value="NYZ21029.1"/>
    <property type="molecule type" value="Genomic_DNA"/>
</dbReference>
<dbReference type="Gene3D" id="3.40.50.1820">
    <property type="entry name" value="alpha/beta hydrolase"/>
    <property type="match status" value="1"/>
</dbReference>